<evidence type="ECO:0000313" key="2">
    <source>
        <dbReference type="EMBL" id="KAK0169244.1"/>
    </source>
</evidence>
<sequence length="151" mass="16882">MQKQKSDTINWNEKINESRLENSLTNNSISIKIPSPIDDPIRNNQLVLSTPIATRNTKENYSTSSESIDNDKTITGNSTQLVRKSLSASNITAIVDDVKIDSKSESEIFNKENGENEISKFVKPSLKPPKYGTKLRSENGLGKRILTSRNE</sequence>
<accession>A0AA39FGN7</accession>
<keyword evidence="3" id="KW-1185">Reference proteome</keyword>
<evidence type="ECO:0000256" key="1">
    <source>
        <dbReference type="SAM" id="MobiDB-lite"/>
    </source>
</evidence>
<reference evidence="2" key="1">
    <citation type="journal article" date="2023" name="bioRxiv">
        <title>Scaffold-level genome assemblies of two parasitoid biocontrol wasps reveal the parthenogenesis mechanism and an associated novel virus.</title>
        <authorList>
            <person name="Inwood S."/>
            <person name="Skelly J."/>
            <person name="Guhlin J."/>
            <person name="Harrop T."/>
            <person name="Goldson S."/>
            <person name="Dearden P."/>
        </authorList>
    </citation>
    <scope>NUCLEOTIDE SEQUENCE</scope>
    <source>
        <strain evidence="2">Lincoln</strain>
        <tissue evidence="2">Whole body</tissue>
    </source>
</reference>
<protein>
    <submittedName>
        <fullName evidence="2">Uncharacterized protein</fullName>
    </submittedName>
</protein>
<name>A0AA39FGN7_MICHY</name>
<feature type="region of interest" description="Disordered" evidence="1">
    <location>
        <begin position="122"/>
        <end position="151"/>
    </location>
</feature>
<dbReference type="AlphaFoldDB" id="A0AA39FGN7"/>
<organism evidence="2 3">
    <name type="scientific">Microctonus hyperodae</name>
    <name type="common">Parasitoid wasp</name>
    <dbReference type="NCBI Taxonomy" id="165561"/>
    <lineage>
        <taxon>Eukaryota</taxon>
        <taxon>Metazoa</taxon>
        <taxon>Ecdysozoa</taxon>
        <taxon>Arthropoda</taxon>
        <taxon>Hexapoda</taxon>
        <taxon>Insecta</taxon>
        <taxon>Pterygota</taxon>
        <taxon>Neoptera</taxon>
        <taxon>Endopterygota</taxon>
        <taxon>Hymenoptera</taxon>
        <taxon>Apocrita</taxon>
        <taxon>Ichneumonoidea</taxon>
        <taxon>Braconidae</taxon>
        <taxon>Euphorinae</taxon>
        <taxon>Microctonus</taxon>
    </lineage>
</organism>
<reference evidence="2" key="2">
    <citation type="submission" date="2023-03" db="EMBL/GenBank/DDBJ databases">
        <authorList>
            <person name="Inwood S.N."/>
            <person name="Skelly J.G."/>
            <person name="Guhlin J."/>
            <person name="Harrop T.W.R."/>
            <person name="Goldson S.G."/>
            <person name="Dearden P.K."/>
        </authorList>
    </citation>
    <scope>NUCLEOTIDE SEQUENCE</scope>
    <source>
        <strain evidence="2">Lincoln</strain>
        <tissue evidence="2">Whole body</tissue>
    </source>
</reference>
<evidence type="ECO:0000313" key="3">
    <source>
        <dbReference type="Proteomes" id="UP001168972"/>
    </source>
</evidence>
<gene>
    <name evidence="2" type="ORF">PV327_011686</name>
</gene>
<comment type="caution">
    <text evidence="2">The sequence shown here is derived from an EMBL/GenBank/DDBJ whole genome shotgun (WGS) entry which is preliminary data.</text>
</comment>
<dbReference type="EMBL" id="JAQQBR010001584">
    <property type="protein sequence ID" value="KAK0169244.1"/>
    <property type="molecule type" value="Genomic_DNA"/>
</dbReference>
<proteinExistence type="predicted"/>
<dbReference type="Proteomes" id="UP001168972">
    <property type="component" value="Unassembled WGS sequence"/>
</dbReference>